<dbReference type="InterPro" id="IPR017853">
    <property type="entry name" value="GH"/>
</dbReference>
<sequence length="1081" mass="116253">MTIQEPHLGETDSISHTGNEALAVELLMKCVKEDEMTKHVSLWRGITAVGAFLLAIAIMAGAIMETYRTSLDAFVGTRSQRTVTDASADGGDSWTYQSEFKTAQDAYEGFKNMAIEESQETSVLLKNEDNALPISKSAKITMFGVRSYAPVYGSSGGSVTDGNSTVQITQVFQDSGFTLNPETLKAYESYFSDKEWTTPKFGGGILPEYADITAYDDPKELSLDELKSLNPEFASQYANYDDAAIVVVGRPAGENGDGYYPGVQGLADGVHTVTGNILSLSDEEMALVNEAKANFNKVIVLVNSTNPMEIANLQDDPDIDAIMWIGYPGAYGFYGVADVLNGTVSPSAHLGDVMAKNSALAPAMRNYGNIAWSNASDFAEDAAVNSYLIESEGIYTGYRYYETRYADIIMGNGGEQAAAGTYTNADGTVSDSDGTWNYANEVVYPFGYGLSYTTFQQNIDSVSVQGDKKSATVVVTTTNTGEVAGKSVVQLYASVPYTDYDKANGVEKSAVQLMDFEKTDMLDPGASQTITMTVDLANLASYDSAGAKTYIVDPGDYYFAIGTDAHDALNNVLAAQGYGVNDGMTQEGNSANTYKWTWDGDVDADTFSVSDNGTAITNQLSDGDYAMDYNAFEPDTVTYLTRSDWNGTFPKTYEGLQAEGRVATLLNNDFIALNTDDDVSDISVGDESSNLTLNDMKGADFNDERWSELVSKVSVSEFMHFAETAFHAIGAIDSVGLQEMTTDDGPGGSDSHYLNEGQYQGTPYADADQYADKSARVAPSPVNLAYSWNKNLAYRNGEVILGESSLVFNLPIIIGPGMNLHRHAYNSRGVEYYSEDPILSGYIGSAVVQGAQSKGTLVNVKHIAFNDQEINRSGIAVFMNEQKARELELRNLQQAMEAKGRSATFSDEDAGDKVYQQGALGVMTSYNRIGAVASSANAAVMTNILRDEWGFTGYAVTDFTSVSPHAAPKESILAGTSAFCGFGNQGVSYWTADALGSDRNVLSAIQRNLHYSLWAIANSNALNGVNSSTHTESVMTWWRAAYMGAIAVAGVLTVAGVLGYVLVSVRKARSVKTDSPAPTAC</sequence>
<dbReference type="Proteomes" id="UP000029080">
    <property type="component" value="Unassembled WGS sequence"/>
</dbReference>
<protein>
    <submittedName>
        <fullName evidence="5">Hydrolase</fullName>
        <ecNumber evidence="5">3.2.1.21</ecNumber>
    </submittedName>
</protein>
<evidence type="ECO:0000313" key="5">
    <source>
        <dbReference type="EMBL" id="KFJ06909.1"/>
    </source>
</evidence>
<reference evidence="5 6" key="1">
    <citation type="submission" date="2014-03" db="EMBL/GenBank/DDBJ databases">
        <title>Genomics of Bifidobacteria.</title>
        <authorList>
            <person name="Ventura M."/>
            <person name="Milani C."/>
            <person name="Lugli G.A."/>
        </authorList>
    </citation>
    <scope>NUCLEOTIDE SEQUENCE [LARGE SCALE GENOMIC DNA]</scope>
    <source>
        <strain evidence="5 6">JCM 13495</strain>
    </source>
</reference>
<feature type="transmembrane region" description="Helical" evidence="3">
    <location>
        <begin position="1037"/>
        <end position="1063"/>
    </location>
</feature>
<comment type="similarity">
    <text evidence="1">Belongs to the glycosyl hydrolase 3 family.</text>
</comment>
<dbReference type="Gene3D" id="3.40.50.1700">
    <property type="entry name" value="Glycoside hydrolase family 3 C-terminal domain"/>
    <property type="match status" value="1"/>
</dbReference>
<dbReference type="PRINTS" id="PR00133">
    <property type="entry name" value="GLHYDRLASE3"/>
</dbReference>
<evidence type="ECO:0000259" key="4">
    <source>
        <dbReference type="SMART" id="SM01217"/>
    </source>
</evidence>
<dbReference type="InterPro" id="IPR013783">
    <property type="entry name" value="Ig-like_fold"/>
</dbReference>
<dbReference type="PANTHER" id="PTHR42715">
    <property type="entry name" value="BETA-GLUCOSIDASE"/>
    <property type="match status" value="1"/>
</dbReference>
<dbReference type="eggNOG" id="COG1472">
    <property type="taxonomic scope" value="Bacteria"/>
</dbReference>
<keyword evidence="3" id="KW-0472">Membrane</keyword>
<evidence type="ECO:0000313" key="6">
    <source>
        <dbReference type="Proteomes" id="UP000029080"/>
    </source>
</evidence>
<dbReference type="SUPFAM" id="SSF51445">
    <property type="entry name" value="(Trans)glycosidases"/>
    <property type="match status" value="1"/>
</dbReference>
<dbReference type="Gene3D" id="2.60.40.10">
    <property type="entry name" value="Immunoglobulins"/>
    <property type="match status" value="1"/>
</dbReference>
<dbReference type="PANTHER" id="PTHR42715:SF10">
    <property type="entry name" value="BETA-GLUCOSIDASE"/>
    <property type="match status" value="1"/>
</dbReference>
<evidence type="ECO:0000256" key="1">
    <source>
        <dbReference type="ARBA" id="ARBA00005336"/>
    </source>
</evidence>
<organism evidence="5 6">
    <name type="scientific">Bifidobacterium tsurumiense</name>
    <dbReference type="NCBI Taxonomy" id="356829"/>
    <lineage>
        <taxon>Bacteria</taxon>
        <taxon>Bacillati</taxon>
        <taxon>Actinomycetota</taxon>
        <taxon>Actinomycetes</taxon>
        <taxon>Bifidobacteriales</taxon>
        <taxon>Bifidobacteriaceae</taxon>
        <taxon>Bifidobacterium</taxon>
    </lineage>
</organism>
<dbReference type="InterPro" id="IPR002772">
    <property type="entry name" value="Glyco_hydro_3_C"/>
</dbReference>
<gene>
    <name evidence="5" type="ORF">BITS_1468</name>
</gene>
<dbReference type="GO" id="GO:0005975">
    <property type="term" value="P:carbohydrate metabolic process"/>
    <property type="evidence" value="ECO:0007669"/>
    <property type="project" value="InterPro"/>
</dbReference>
<keyword evidence="2 5" id="KW-0378">Hydrolase</keyword>
<dbReference type="InterPro" id="IPR036881">
    <property type="entry name" value="Glyco_hydro_3_C_sf"/>
</dbReference>
<dbReference type="SMART" id="SM01217">
    <property type="entry name" value="Fn3_like"/>
    <property type="match status" value="1"/>
</dbReference>
<dbReference type="InterPro" id="IPR026891">
    <property type="entry name" value="Fn3-like"/>
</dbReference>
<dbReference type="Gene3D" id="3.20.20.300">
    <property type="entry name" value="Glycoside hydrolase, family 3, N-terminal domain"/>
    <property type="match status" value="1"/>
</dbReference>
<feature type="transmembrane region" description="Helical" evidence="3">
    <location>
        <begin position="42"/>
        <end position="64"/>
    </location>
</feature>
<accession>A0A087EGK8</accession>
<dbReference type="Pfam" id="PF01915">
    <property type="entry name" value="Glyco_hydro_3_C"/>
    <property type="match status" value="1"/>
</dbReference>
<dbReference type="Pfam" id="PF14310">
    <property type="entry name" value="Fn3-like"/>
    <property type="match status" value="1"/>
</dbReference>
<evidence type="ECO:0000256" key="3">
    <source>
        <dbReference type="SAM" id="Phobius"/>
    </source>
</evidence>
<dbReference type="InterPro" id="IPR036962">
    <property type="entry name" value="Glyco_hydro_3_N_sf"/>
</dbReference>
<dbReference type="SUPFAM" id="SSF52279">
    <property type="entry name" value="Beta-D-glucan exohydrolase, C-terminal domain"/>
    <property type="match status" value="1"/>
</dbReference>
<dbReference type="RefSeq" id="WP_238556536.1">
    <property type="nucleotide sequence ID" value="NZ_JGZU01000006.1"/>
</dbReference>
<keyword evidence="5" id="KW-0326">Glycosidase</keyword>
<keyword evidence="3" id="KW-1133">Transmembrane helix</keyword>
<name>A0A087EGK8_9BIFI</name>
<dbReference type="EMBL" id="JGZU01000006">
    <property type="protein sequence ID" value="KFJ06909.1"/>
    <property type="molecule type" value="Genomic_DNA"/>
</dbReference>
<dbReference type="InterPro" id="IPR001764">
    <property type="entry name" value="Glyco_hydro_3_N"/>
</dbReference>
<dbReference type="STRING" id="356829.BITS_1468"/>
<comment type="caution">
    <text evidence="5">The sequence shown here is derived from an EMBL/GenBank/DDBJ whole genome shotgun (WGS) entry which is preliminary data.</text>
</comment>
<dbReference type="Pfam" id="PF00933">
    <property type="entry name" value="Glyco_hydro_3"/>
    <property type="match status" value="1"/>
</dbReference>
<dbReference type="AlphaFoldDB" id="A0A087EGK8"/>
<keyword evidence="6" id="KW-1185">Reference proteome</keyword>
<evidence type="ECO:0000256" key="2">
    <source>
        <dbReference type="ARBA" id="ARBA00022801"/>
    </source>
</evidence>
<dbReference type="InterPro" id="IPR050288">
    <property type="entry name" value="Cellulose_deg_GH3"/>
</dbReference>
<feature type="domain" description="Fibronectin type III-like" evidence="4">
    <location>
        <begin position="487"/>
        <end position="565"/>
    </location>
</feature>
<proteinExistence type="inferred from homology"/>
<keyword evidence="3" id="KW-0812">Transmembrane</keyword>
<dbReference type="GO" id="GO:0008422">
    <property type="term" value="F:beta-glucosidase activity"/>
    <property type="evidence" value="ECO:0007669"/>
    <property type="project" value="UniProtKB-EC"/>
</dbReference>
<dbReference type="EC" id="3.2.1.21" evidence="5"/>